<reference evidence="4 5" key="1">
    <citation type="submission" date="2011-08" db="EMBL/GenBank/DDBJ databases">
        <title>The Genome Sequence of Alistipes indistinctus YIT 12060.</title>
        <authorList>
            <consortium name="The Broad Institute Genome Sequencing Platform"/>
            <person name="Earl A."/>
            <person name="Ward D."/>
            <person name="Feldgarden M."/>
            <person name="Gevers D."/>
            <person name="Morotomi M."/>
            <person name="Young S.K."/>
            <person name="Zeng Q."/>
            <person name="Gargeya S."/>
            <person name="Fitzgerald M."/>
            <person name="Haas B."/>
            <person name="Abouelleil A."/>
            <person name="Alvarado L."/>
            <person name="Arachchi H.M."/>
            <person name="Berlin A."/>
            <person name="Brown A."/>
            <person name="Chapman S.B."/>
            <person name="Chen Z."/>
            <person name="Dunbar C."/>
            <person name="Freedman E."/>
            <person name="Gearin G."/>
            <person name="Gellesch M."/>
            <person name="Goldberg J."/>
            <person name="Griggs A."/>
            <person name="Gujja S."/>
            <person name="Heiman D."/>
            <person name="Howarth C."/>
            <person name="Larson L."/>
            <person name="Lui A."/>
            <person name="MacDonald P.J.P."/>
            <person name="Montmayeur A."/>
            <person name="Murphy C."/>
            <person name="Neiman D."/>
            <person name="Pearson M."/>
            <person name="Priest M."/>
            <person name="Roberts A."/>
            <person name="Saif S."/>
            <person name="Shea T."/>
            <person name="Shenoy N."/>
            <person name="Sisk P."/>
            <person name="Stolte C."/>
            <person name="Sykes S."/>
            <person name="Wortman J."/>
            <person name="Nusbaum C."/>
            <person name="Birren B."/>
        </authorList>
    </citation>
    <scope>NUCLEOTIDE SEQUENCE [LARGE SCALE GENOMIC DNA]</scope>
    <source>
        <strain evidence="4 5">YIT 12060</strain>
    </source>
</reference>
<evidence type="ECO:0000256" key="1">
    <source>
        <dbReference type="ARBA" id="ARBA00006484"/>
    </source>
</evidence>
<proteinExistence type="inferred from homology"/>
<evidence type="ECO:0000313" key="4">
    <source>
        <dbReference type="EMBL" id="EHB91454.1"/>
    </source>
</evidence>
<name>G5HA38_9BACT</name>
<dbReference type="GO" id="GO:0016491">
    <property type="term" value="F:oxidoreductase activity"/>
    <property type="evidence" value="ECO:0007669"/>
    <property type="project" value="UniProtKB-KW"/>
</dbReference>
<dbReference type="Gene3D" id="3.40.50.720">
    <property type="entry name" value="NAD(P)-binding Rossmann-like Domain"/>
    <property type="match status" value="1"/>
</dbReference>
<dbReference type="Proteomes" id="UP000006008">
    <property type="component" value="Unassembled WGS sequence"/>
</dbReference>
<dbReference type="PANTHER" id="PTHR24320">
    <property type="entry name" value="RETINOL DEHYDROGENASE"/>
    <property type="match status" value="1"/>
</dbReference>
<evidence type="ECO:0000256" key="2">
    <source>
        <dbReference type="ARBA" id="ARBA00023002"/>
    </source>
</evidence>
<dbReference type="PANTHER" id="PTHR24320:SF148">
    <property type="entry name" value="NAD(P)-BINDING ROSSMANN-FOLD SUPERFAMILY PROTEIN"/>
    <property type="match status" value="1"/>
</dbReference>
<evidence type="ECO:0008006" key="6">
    <source>
        <dbReference type="Google" id="ProtNLM"/>
    </source>
</evidence>
<dbReference type="RefSeq" id="WP_009134309.1">
    <property type="nucleotide sequence ID" value="NZ_CP102250.1"/>
</dbReference>
<dbReference type="GeneID" id="92815463"/>
<dbReference type="SUPFAM" id="SSF51735">
    <property type="entry name" value="NAD(P)-binding Rossmann-fold domains"/>
    <property type="match status" value="1"/>
</dbReference>
<dbReference type="PRINTS" id="PR00081">
    <property type="entry name" value="GDHRDH"/>
</dbReference>
<keyword evidence="2" id="KW-0560">Oxidoreductase</keyword>
<comment type="similarity">
    <text evidence="1 3">Belongs to the short-chain dehydrogenases/reductases (SDR) family.</text>
</comment>
<accession>G5HA38</accession>
<evidence type="ECO:0000256" key="3">
    <source>
        <dbReference type="RuleBase" id="RU000363"/>
    </source>
</evidence>
<sequence>MAVDVVPDGKQGSTPENLVGSDAAVCNRIGSGSMSCGRDEPQDSAAKGWVVVTGASGGIGAVLTEQLAKEGYPVVMACRNLEKARPVQQAVMVRSGNRRVVLYPLDLASLDSVRRFTGRLRSEKMQVAVLLNNAGVMNGGFRLTEDGLEEDLAVNYVGAAALAFGLLPLMDEGSRIVNTVSCTYRIGRVGKELLQPDPHRFRRFSSYGSSKLALLLFTLELASRMARRGIRVNAADPGVVDTGMLTMGRWFDPLADKLFRPLVKTPRQGAATALLLASSPLTAQVTGELWRGEQGRRIPRAVYGHPLRGWLWNETVRLLAAHGIVSGDPIPVDGKAYGCGKAEK</sequence>
<evidence type="ECO:0000313" key="5">
    <source>
        <dbReference type="Proteomes" id="UP000006008"/>
    </source>
</evidence>
<dbReference type="PRINTS" id="PR00080">
    <property type="entry name" value="SDRFAMILY"/>
</dbReference>
<dbReference type="InterPro" id="IPR020904">
    <property type="entry name" value="Sc_DH/Rdtase_CS"/>
</dbReference>
<dbReference type="InterPro" id="IPR036291">
    <property type="entry name" value="NAD(P)-bd_dom_sf"/>
</dbReference>
<gene>
    <name evidence="4" type="ORF">HMPREF9450_01503</name>
</gene>
<protein>
    <recommendedName>
        <fullName evidence="6">Oxidoreductase</fullName>
    </recommendedName>
</protein>
<organism evidence="4 5">
    <name type="scientific">Alistipes indistinctus YIT 12060</name>
    <dbReference type="NCBI Taxonomy" id="742725"/>
    <lineage>
        <taxon>Bacteria</taxon>
        <taxon>Pseudomonadati</taxon>
        <taxon>Bacteroidota</taxon>
        <taxon>Bacteroidia</taxon>
        <taxon>Bacteroidales</taxon>
        <taxon>Rikenellaceae</taxon>
        <taxon>Alistipes</taxon>
    </lineage>
</organism>
<dbReference type="AlphaFoldDB" id="G5HA38"/>
<dbReference type="PROSITE" id="PS00061">
    <property type="entry name" value="ADH_SHORT"/>
    <property type="match status" value="1"/>
</dbReference>
<dbReference type="STRING" id="742725.HMPREF9450_01503"/>
<dbReference type="HOGENOM" id="CLU_010194_44_5_10"/>
<dbReference type="EMBL" id="ADLD01000013">
    <property type="protein sequence ID" value="EHB91454.1"/>
    <property type="molecule type" value="Genomic_DNA"/>
</dbReference>
<keyword evidence="5" id="KW-1185">Reference proteome</keyword>
<dbReference type="eggNOG" id="COG1028">
    <property type="taxonomic scope" value="Bacteria"/>
</dbReference>
<comment type="caution">
    <text evidence="4">The sequence shown here is derived from an EMBL/GenBank/DDBJ whole genome shotgun (WGS) entry which is preliminary data.</text>
</comment>
<dbReference type="PATRIC" id="fig|742725.3.peg.1592"/>
<dbReference type="InterPro" id="IPR002347">
    <property type="entry name" value="SDR_fam"/>
</dbReference>
<dbReference type="Pfam" id="PF00106">
    <property type="entry name" value="adh_short"/>
    <property type="match status" value="1"/>
</dbReference>